<reference evidence="2 3" key="1">
    <citation type="submission" date="2019-03" db="EMBL/GenBank/DDBJ databases">
        <title>Genomic Encyclopedia of Type Strains, Phase IV (KMG-IV): sequencing the most valuable type-strain genomes for metagenomic binning, comparative biology and taxonomic classification.</title>
        <authorList>
            <person name="Goeker M."/>
        </authorList>
    </citation>
    <scope>NUCLEOTIDE SEQUENCE [LARGE SCALE GENOMIC DNA]</scope>
    <source>
        <strain evidence="2 3">DSM 45934</strain>
    </source>
</reference>
<keyword evidence="3" id="KW-1185">Reference proteome</keyword>
<sequence length="328" mass="35794">MVEQVDESASADGAWGTFLGPDPALAGIENPHDQLGIKILSGHQADRGSFAGRNAIFDGIAAAVAAADVAYEDQCTAQHYFDIFGCVERFHRGAGEQPRSGLRGLLRGRGSGRDTQPGPAKASVSRVVDVGVFMGGSASVFAGCVEPMGVELDLVDTNQAYLQFTYERLRRTFPRAASRVRMFYGDLPTYVRNVLCAEEGVRSLVHHDGAHDFGQVVKDLASLYFVRDRVHGVAIQDTHLRSSNVEFFTFVDSAVHAVFGGDVTYEPLGSRYDADNSMMMNPNPYEGNYFLAGQPEGMYIELSRNEFRYPHPAMSLDAFLPAQARVPV</sequence>
<feature type="region of interest" description="Disordered" evidence="1">
    <location>
        <begin position="95"/>
        <end position="121"/>
    </location>
</feature>
<evidence type="ECO:0000256" key="1">
    <source>
        <dbReference type="SAM" id="MobiDB-lite"/>
    </source>
</evidence>
<dbReference type="SUPFAM" id="SSF53335">
    <property type="entry name" value="S-adenosyl-L-methionine-dependent methyltransferases"/>
    <property type="match status" value="1"/>
</dbReference>
<organism evidence="2 3">
    <name type="scientific">Actinocrispum wychmicini</name>
    <dbReference type="NCBI Taxonomy" id="1213861"/>
    <lineage>
        <taxon>Bacteria</taxon>
        <taxon>Bacillati</taxon>
        <taxon>Actinomycetota</taxon>
        <taxon>Actinomycetes</taxon>
        <taxon>Pseudonocardiales</taxon>
        <taxon>Pseudonocardiaceae</taxon>
        <taxon>Actinocrispum</taxon>
    </lineage>
</organism>
<dbReference type="Gene3D" id="3.40.50.150">
    <property type="entry name" value="Vaccinia Virus protein VP39"/>
    <property type="match status" value="1"/>
</dbReference>
<gene>
    <name evidence="2" type="ORF">EV192_107348</name>
</gene>
<protein>
    <recommendedName>
        <fullName evidence="4">Methyltransferase family protein</fullName>
    </recommendedName>
</protein>
<evidence type="ECO:0000313" key="2">
    <source>
        <dbReference type="EMBL" id="TCO55925.1"/>
    </source>
</evidence>
<dbReference type="OrthoDB" id="3448233at2"/>
<name>A0A4R2JP45_9PSEU</name>
<dbReference type="AlphaFoldDB" id="A0A4R2JP45"/>
<accession>A0A4R2JP45</accession>
<dbReference type="Proteomes" id="UP000295680">
    <property type="component" value="Unassembled WGS sequence"/>
</dbReference>
<dbReference type="EMBL" id="SLWS01000007">
    <property type="protein sequence ID" value="TCO55925.1"/>
    <property type="molecule type" value="Genomic_DNA"/>
</dbReference>
<comment type="caution">
    <text evidence="2">The sequence shown here is derived from an EMBL/GenBank/DDBJ whole genome shotgun (WGS) entry which is preliminary data.</text>
</comment>
<proteinExistence type="predicted"/>
<evidence type="ECO:0008006" key="4">
    <source>
        <dbReference type="Google" id="ProtNLM"/>
    </source>
</evidence>
<evidence type="ECO:0000313" key="3">
    <source>
        <dbReference type="Proteomes" id="UP000295680"/>
    </source>
</evidence>
<dbReference type="InterPro" id="IPR029063">
    <property type="entry name" value="SAM-dependent_MTases_sf"/>
</dbReference>